<evidence type="ECO:0000259" key="8">
    <source>
        <dbReference type="SMART" id="SM00244"/>
    </source>
</evidence>
<proteinExistence type="inferred from homology"/>
<evidence type="ECO:0000256" key="4">
    <source>
        <dbReference type="ARBA" id="ARBA00022692"/>
    </source>
</evidence>
<dbReference type="KEGG" id="tig:THII_3891"/>
<dbReference type="InterPro" id="IPR001107">
    <property type="entry name" value="Band_7"/>
</dbReference>
<dbReference type="Gene3D" id="3.30.479.30">
    <property type="entry name" value="Band 7 domain"/>
    <property type="match status" value="1"/>
</dbReference>
<feature type="transmembrane region" description="Helical" evidence="7">
    <location>
        <begin position="7"/>
        <end position="31"/>
    </location>
</feature>
<dbReference type="CDD" id="cd08829">
    <property type="entry name" value="SPFH_paraslipin"/>
    <property type="match status" value="1"/>
</dbReference>
<dbReference type="PROSITE" id="PS01270">
    <property type="entry name" value="BAND_7"/>
    <property type="match status" value="1"/>
</dbReference>
<accession>A0A090AIF8</accession>
<protein>
    <recommendedName>
        <fullName evidence="3">Protein QmcA</fullName>
    </recommendedName>
</protein>
<reference evidence="9 10" key="1">
    <citation type="journal article" date="2014" name="ISME J.">
        <title>Ecophysiology of Thioploca ingrica as revealed by the complete genome sequence supplemented with proteomic evidence.</title>
        <authorList>
            <person name="Kojima H."/>
            <person name="Ogura Y."/>
            <person name="Yamamoto N."/>
            <person name="Togashi T."/>
            <person name="Mori H."/>
            <person name="Watanabe T."/>
            <person name="Nemoto F."/>
            <person name="Kurokawa K."/>
            <person name="Hayashi T."/>
            <person name="Fukui M."/>
        </authorList>
    </citation>
    <scope>NUCLEOTIDE SEQUENCE [LARGE SCALE GENOMIC DNA]</scope>
</reference>
<evidence type="ECO:0000256" key="5">
    <source>
        <dbReference type="ARBA" id="ARBA00022989"/>
    </source>
</evidence>
<dbReference type="Proteomes" id="UP000031623">
    <property type="component" value="Chromosome"/>
</dbReference>
<feature type="domain" description="Band 7" evidence="8">
    <location>
        <begin position="29"/>
        <end position="187"/>
    </location>
</feature>
<dbReference type="SUPFAM" id="SSF117892">
    <property type="entry name" value="Band 7/SPFH domain"/>
    <property type="match status" value="1"/>
</dbReference>
<dbReference type="PANTHER" id="PTHR43327">
    <property type="entry name" value="STOMATIN-LIKE PROTEIN 2, MITOCHONDRIAL"/>
    <property type="match status" value="1"/>
</dbReference>
<keyword evidence="4 7" id="KW-0812">Transmembrane</keyword>
<sequence length="361" mass="40376">MTGIESVIFLALILSSAVVAILLALFIYFGIQFISQGKQCTVERFGKYNRILEPGFNWRWPIIEQISNEIDMREQVMDVPRQEVITQDNAMITVDGVVFYRVFDAKKSTYEVSNLSEAIMHLTITNLRTVMGSMNLDDLLSKRDEINEKLFKVVDEATDPWGIKIIRIEIKDISPQPDLVEAMARQMKAEREKRAVILEAEGQRKSAVEKAEGEKQALILKAEGEKISDILRAEGFKSAEILKAQARREAELLDAESRGDSANHDAQARERLAAAEAKATMLVSQALMKGDIQAINYFIALRYIEALQSIASADNQKLIMIPLEAANLIGSISGISDIAKEVLANKMDNRNITSLDQKEGK</sequence>
<dbReference type="InterPro" id="IPR018080">
    <property type="entry name" value="Band_7/stomatin-like_CS"/>
</dbReference>
<evidence type="ECO:0000256" key="3">
    <source>
        <dbReference type="ARBA" id="ARBA00017055"/>
    </source>
</evidence>
<dbReference type="GO" id="GO:0005886">
    <property type="term" value="C:plasma membrane"/>
    <property type="evidence" value="ECO:0007669"/>
    <property type="project" value="UniProtKB-ARBA"/>
</dbReference>
<dbReference type="PANTHER" id="PTHR43327:SF10">
    <property type="entry name" value="STOMATIN-LIKE PROTEIN 2, MITOCHONDRIAL"/>
    <property type="match status" value="1"/>
</dbReference>
<dbReference type="OrthoDB" id="9809197at2"/>
<dbReference type="InterPro" id="IPR036013">
    <property type="entry name" value="Band_7/SPFH_dom_sf"/>
</dbReference>
<keyword evidence="5 7" id="KW-1133">Transmembrane helix</keyword>
<evidence type="ECO:0000256" key="7">
    <source>
        <dbReference type="SAM" id="Phobius"/>
    </source>
</evidence>
<evidence type="ECO:0000313" key="9">
    <source>
        <dbReference type="EMBL" id="BAP58188.1"/>
    </source>
</evidence>
<evidence type="ECO:0000256" key="2">
    <source>
        <dbReference type="ARBA" id="ARBA00008164"/>
    </source>
</evidence>
<evidence type="ECO:0000256" key="6">
    <source>
        <dbReference type="ARBA" id="ARBA00023136"/>
    </source>
</evidence>
<dbReference type="Pfam" id="PF01145">
    <property type="entry name" value="Band_7"/>
    <property type="match status" value="1"/>
</dbReference>
<evidence type="ECO:0000313" key="10">
    <source>
        <dbReference type="Proteomes" id="UP000031623"/>
    </source>
</evidence>
<name>A0A090AIF8_9GAMM</name>
<dbReference type="InterPro" id="IPR050710">
    <property type="entry name" value="Band7/mec-2_domain"/>
</dbReference>
<dbReference type="STRING" id="40754.THII_3891"/>
<comment type="subcellular location">
    <subcellularLocation>
        <location evidence="1">Membrane</location>
        <topology evidence="1">Single-pass membrane protein</topology>
    </subcellularLocation>
</comment>
<dbReference type="FunFam" id="3.30.479.30:FF:000004">
    <property type="entry name" value="Putative membrane protease family, stomatin"/>
    <property type="match status" value="1"/>
</dbReference>
<keyword evidence="6 7" id="KW-0472">Membrane</keyword>
<keyword evidence="10" id="KW-1185">Reference proteome</keyword>
<dbReference type="HOGENOM" id="CLU_024949_2_2_6"/>
<organism evidence="9 10">
    <name type="scientific">Thioploca ingrica</name>
    <dbReference type="NCBI Taxonomy" id="40754"/>
    <lineage>
        <taxon>Bacteria</taxon>
        <taxon>Pseudomonadati</taxon>
        <taxon>Pseudomonadota</taxon>
        <taxon>Gammaproteobacteria</taxon>
        <taxon>Thiotrichales</taxon>
        <taxon>Thiotrichaceae</taxon>
        <taxon>Thioploca</taxon>
    </lineage>
</organism>
<dbReference type="SMART" id="SM00244">
    <property type="entry name" value="PHB"/>
    <property type="match status" value="1"/>
</dbReference>
<dbReference type="EMBL" id="AP014633">
    <property type="protein sequence ID" value="BAP58188.1"/>
    <property type="molecule type" value="Genomic_DNA"/>
</dbReference>
<dbReference type="GO" id="GO:0098552">
    <property type="term" value="C:side of membrane"/>
    <property type="evidence" value="ECO:0007669"/>
    <property type="project" value="UniProtKB-ARBA"/>
</dbReference>
<gene>
    <name evidence="9" type="ORF">THII_3891</name>
</gene>
<evidence type="ECO:0000256" key="1">
    <source>
        <dbReference type="ARBA" id="ARBA00004167"/>
    </source>
</evidence>
<dbReference type="InterPro" id="IPR001972">
    <property type="entry name" value="Stomatin_HflK_fam"/>
</dbReference>
<dbReference type="AlphaFoldDB" id="A0A090AIF8"/>
<comment type="similarity">
    <text evidence="2">Belongs to the band 7/mec-2 family.</text>
</comment>
<dbReference type="PRINTS" id="PR00721">
    <property type="entry name" value="STOMATIN"/>
</dbReference>